<comment type="pathway">
    <text evidence="2">Protein modification; protein glycosylation.</text>
</comment>
<evidence type="ECO:0000256" key="5">
    <source>
        <dbReference type="ARBA" id="ARBA00022801"/>
    </source>
</evidence>
<feature type="disulfide bond" evidence="13">
    <location>
        <begin position="330"/>
        <end position="359"/>
    </location>
</feature>
<evidence type="ECO:0000256" key="16">
    <source>
        <dbReference type="SAM" id="SignalP"/>
    </source>
</evidence>
<dbReference type="PANTHER" id="PTHR11742:SF101">
    <property type="entry name" value="MANNOSYL-OLIGOSACCHARIDE ALPHA-1,2-MANNOSIDASE 1B"/>
    <property type="match status" value="1"/>
</dbReference>
<comment type="catalytic activity">
    <reaction evidence="10">
        <text>N(4)-(alpha-D-Man-(1-&gt;2)-alpha-D-Man-(1-&gt;2)-alpha-D-Man-(1-&gt;3)-[alpha-D-Man-(1-&gt;2)-alpha-D-Man-(1-&gt;3)-[alpha-D-Man-(1-&gt;2)-alpha-D-Man-(1-&gt;6)]-alpha-D-Man-(1-&gt;6)]-beta-D-Man-(1-&gt;4)-beta-D-GlcNAc-(1-&gt;4)-beta-D-GlcNAc)-L-asparaginyl-[protein] (N-glucan mannose isomer 9A1,2,3B1,2,3) + 4 H2O = N(4)-(alpha-D-Man-(1-&gt;3)-[alpha-D-Man-(1-&gt;3)-[alpha-D-Man-(1-&gt;6)]-alpha-D-Man-(1-&gt;6)]-beta-D-Man-(1-&gt;4)-beta-D-GlcNAc-(1-&gt;4)-beta-D-GlcNAc)-L-asparaginyl-[protein] (N-glucan mannose isomer 5A1,2) + 4 beta-D-mannose</text>
        <dbReference type="Rhea" id="RHEA:56008"/>
        <dbReference type="Rhea" id="RHEA-COMP:14356"/>
        <dbReference type="Rhea" id="RHEA-COMP:14367"/>
        <dbReference type="ChEBI" id="CHEBI:15377"/>
        <dbReference type="ChEBI" id="CHEBI:28563"/>
        <dbReference type="ChEBI" id="CHEBI:59087"/>
        <dbReference type="ChEBI" id="CHEBI:139493"/>
        <dbReference type="EC" id="3.2.1.113"/>
    </reaction>
</comment>
<evidence type="ECO:0000256" key="3">
    <source>
        <dbReference type="ARBA" id="ARBA00007658"/>
    </source>
</evidence>
<comment type="cofactor">
    <cofactor evidence="1 12">
        <name>Ca(2+)</name>
        <dbReference type="ChEBI" id="CHEBI:29108"/>
    </cofactor>
</comment>
<dbReference type="GO" id="GO:0036503">
    <property type="term" value="P:ERAD pathway"/>
    <property type="evidence" value="ECO:0007669"/>
    <property type="project" value="UniProtKB-ARBA"/>
</dbReference>
<dbReference type="PANTHER" id="PTHR11742">
    <property type="entry name" value="MANNOSYL-OLIGOSACCHARIDE ALPHA-1,2-MANNOSIDASE-RELATED"/>
    <property type="match status" value="1"/>
</dbReference>
<sequence length="627" mass="68639">MILSHPFTLLYLGLAAISTACLLSTTADAAQIQKPGLTQSAKSKQRADDIKSAFSSSYNAYRSFAFGFDELRPQSKVGATSYGGWGATIVDALSTAHVMGLDDIFQEGTNYVKGVDFSKSITKDVSLFETNIRYLGGILSAYELGGKKDKKLVKQAIVIGDHLLSGWVDGNDLPYNSLINWNTTGRPDTTKDASIAEAGTLIIEFDRLSRFSGDKKYLEHAERAMRAILNAPAVFPGLPGQNLDPKDNSPTSDYVTWGGGSDSYFEYLIKYAYLLGEDTGPWIPAWINAVKSSIRSLITRAEGTSANLTYLTDYSASNGGVLPRFSHLGCFAPGNWIFGAKMLGIPDFNDYGLALAESCINTYTSSPSGIGPESFVFVGSGGNRQGITINDADFYRKHGFDFEVVQYILRPEVLESVFYAYRTTGDERWQELAWTAWQAIKKHCKAPAAYAALVNVNSTSPKQYDNSQSFFYAETLKYLYLTFADPNDINLDEYVFTTEAHLFKIDVPAKSYHSEWGRISEPEQLQKGAAGHGPNDGKANGGKKPTATKPSSDDESKSKSKSKVPVPKFSSLPDAKKMQDQTLGSLLEVFGDLSKQFGGGDAAAANDELQRRGHADKRKHRQSHFHG</sequence>
<dbReference type="InterPro" id="IPR012341">
    <property type="entry name" value="6hp_glycosidase-like_sf"/>
</dbReference>
<keyword evidence="7" id="KW-0325">Glycoprotein</keyword>
<dbReference type="Pfam" id="PF01532">
    <property type="entry name" value="Glyco_hydro_47"/>
    <property type="match status" value="1"/>
</dbReference>
<dbReference type="FunFam" id="1.50.10.10:FF:000047">
    <property type="entry name" value="Mannosyl-oligosaccharide alpha-1,2-mannosidase"/>
    <property type="match status" value="1"/>
</dbReference>
<dbReference type="GO" id="GO:0005509">
    <property type="term" value="F:calcium ion binding"/>
    <property type="evidence" value="ECO:0007669"/>
    <property type="project" value="InterPro"/>
</dbReference>
<feature type="region of interest" description="Disordered" evidence="15">
    <location>
        <begin position="526"/>
        <end position="577"/>
    </location>
</feature>
<keyword evidence="18" id="KW-1185">Reference proteome</keyword>
<accession>A0A5C3EWD5</accession>
<keyword evidence="6 13" id="KW-1015">Disulfide bond</keyword>
<keyword evidence="8 14" id="KW-0326">Glycosidase</keyword>
<evidence type="ECO:0000256" key="8">
    <source>
        <dbReference type="ARBA" id="ARBA00023295"/>
    </source>
</evidence>
<proteinExistence type="inferred from homology"/>
<evidence type="ECO:0000313" key="17">
    <source>
        <dbReference type="EMBL" id="SPO35906.1"/>
    </source>
</evidence>
<dbReference type="AlphaFoldDB" id="A0A5C3EWD5"/>
<feature type="active site" evidence="11">
    <location>
        <position position="412"/>
    </location>
</feature>
<evidence type="ECO:0000256" key="14">
    <source>
        <dbReference type="RuleBase" id="RU361193"/>
    </source>
</evidence>
<evidence type="ECO:0000256" key="11">
    <source>
        <dbReference type="PIRSR" id="PIRSR601382-1"/>
    </source>
</evidence>
<dbReference type="InterPro" id="IPR001382">
    <property type="entry name" value="Glyco_hydro_47"/>
</dbReference>
<dbReference type="GO" id="GO:0005783">
    <property type="term" value="C:endoplasmic reticulum"/>
    <property type="evidence" value="ECO:0007669"/>
    <property type="project" value="TreeGrafter"/>
</dbReference>
<feature type="binding site" evidence="12">
    <location>
        <position position="498"/>
    </location>
    <ligand>
        <name>Ca(2+)</name>
        <dbReference type="ChEBI" id="CHEBI:29108"/>
    </ligand>
</feature>
<keyword evidence="12" id="KW-0106">Calcium</keyword>
<feature type="compositionally biased region" description="Basic residues" evidence="15">
    <location>
        <begin position="614"/>
        <end position="627"/>
    </location>
</feature>
<dbReference type="SUPFAM" id="SSF48225">
    <property type="entry name" value="Seven-hairpin glycosidases"/>
    <property type="match status" value="1"/>
</dbReference>
<evidence type="ECO:0000313" key="18">
    <source>
        <dbReference type="Proteomes" id="UP000323386"/>
    </source>
</evidence>
<keyword evidence="12" id="KW-0479">Metal-binding</keyword>
<gene>
    <name evidence="17" type="ORF">PSFLO_01377</name>
</gene>
<dbReference type="PRINTS" id="PR00747">
    <property type="entry name" value="GLYHDRLASE47"/>
</dbReference>
<evidence type="ECO:0000256" key="6">
    <source>
        <dbReference type="ARBA" id="ARBA00023157"/>
    </source>
</evidence>
<evidence type="ECO:0000256" key="13">
    <source>
        <dbReference type="PIRSR" id="PIRSR601382-3"/>
    </source>
</evidence>
<dbReference type="GO" id="GO:0005975">
    <property type="term" value="P:carbohydrate metabolic process"/>
    <property type="evidence" value="ECO:0007669"/>
    <property type="project" value="InterPro"/>
</dbReference>
<organism evidence="17 18">
    <name type="scientific">Pseudozyma flocculosa</name>
    <dbReference type="NCBI Taxonomy" id="84751"/>
    <lineage>
        <taxon>Eukaryota</taxon>
        <taxon>Fungi</taxon>
        <taxon>Dikarya</taxon>
        <taxon>Basidiomycota</taxon>
        <taxon>Ustilaginomycotina</taxon>
        <taxon>Ustilaginomycetes</taxon>
        <taxon>Ustilaginales</taxon>
        <taxon>Ustilaginaceae</taxon>
        <taxon>Pseudozyma</taxon>
    </lineage>
</organism>
<evidence type="ECO:0000256" key="12">
    <source>
        <dbReference type="PIRSR" id="PIRSR601382-2"/>
    </source>
</evidence>
<dbReference type="InterPro" id="IPR036026">
    <property type="entry name" value="Seven-hairpin_glycosidases"/>
</dbReference>
<dbReference type="EC" id="3.2.1.-" evidence="14"/>
<feature type="active site" evidence="11">
    <location>
        <position position="262"/>
    </location>
</feature>
<evidence type="ECO:0000256" key="10">
    <source>
        <dbReference type="ARBA" id="ARBA00048605"/>
    </source>
</evidence>
<evidence type="ECO:0000256" key="9">
    <source>
        <dbReference type="ARBA" id="ARBA00047669"/>
    </source>
</evidence>
<comment type="catalytic activity">
    <reaction evidence="9">
        <text>N(4)-(alpha-D-Man-(1-&gt;2)-alpha-D-Man-(1-&gt;2)-alpha-D-Man-(1-&gt;3)-[alpha-D-Man-(1-&gt;3)-[alpha-D-Man-(1-&gt;2)-alpha-D-Man-(1-&gt;6)]-alpha-D-Man-(1-&gt;6)]-beta-D-Man-(1-&gt;4)-beta-D-GlcNAc-(1-&gt;4)-beta-D-GlcNAc)-L-asparaginyl-[protein] (N-glucan mannose isomer 8A1,2,3B1,3) + 3 H2O = N(4)-(alpha-D-Man-(1-&gt;3)-[alpha-D-Man-(1-&gt;3)-[alpha-D-Man-(1-&gt;6)]-alpha-D-Man-(1-&gt;6)]-beta-D-Man-(1-&gt;4)-beta-D-GlcNAc-(1-&gt;4)-beta-D-GlcNAc)-L-asparaginyl-[protein] (N-glucan mannose isomer 5A1,2) + 3 beta-D-mannose</text>
        <dbReference type="Rhea" id="RHEA:56028"/>
        <dbReference type="Rhea" id="RHEA-COMP:14358"/>
        <dbReference type="Rhea" id="RHEA-COMP:14367"/>
        <dbReference type="ChEBI" id="CHEBI:15377"/>
        <dbReference type="ChEBI" id="CHEBI:28563"/>
        <dbReference type="ChEBI" id="CHEBI:59087"/>
        <dbReference type="ChEBI" id="CHEBI:60628"/>
        <dbReference type="EC" id="3.2.1.113"/>
    </reaction>
</comment>
<feature type="region of interest" description="Disordered" evidence="15">
    <location>
        <begin position="597"/>
        <end position="627"/>
    </location>
</feature>
<dbReference type="InterPro" id="IPR050749">
    <property type="entry name" value="Glycosyl_Hydrolase_47"/>
</dbReference>
<evidence type="ECO:0000256" key="7">
    <source>
        <dbReference type="ARBA" id="ARBA00023180"/>
    </source>
</evidence>
<dbReference type="GO" id="GO:0016020">
    <property type="term" value="C:membrane"/>
    <property type="evidence" value="ECO:0007669"/>
    <property type="project" value="InterPro"/>
</dbReference>
<dbReference type="EMBL" id="OOIP01000003">
    <property type="protein sequence ID" value="SPO35906.1"/>
    <property type="molecule type" value="Genomic_DNA"/>
</dbReference>
<feature type="chain" id="PRO_5023147818" description="alpha-1,2-Mannosidase" evidence="16">
    <location>
        <begin position="30"/>
        <end position="627"/>
    </location>
</feature>
<evidence type="ECO:0000256" key="15">
    <source>
        <dbReference type="SAM" id="MobiDB-lite"/>
    </source>
</evidence>
<dbReference type="Gene3D" id="1.50.10.10">
    <property type="match status" value="1"/>
</dbReference>
<keyword evidence="4 16" id="KW-0732">Signal</keyword>
<feature type="active site" description="Proton donor" evidence="11">
    <location>
        <position position="373"/>
    </location>
</feature>
<feature type="active site" description="Proton donor" evidence="11">
    <location>
        <position position="129"/>
    </location>
</feature>
<name>A0A5C3EWD5_9BASI</name>
<reference evidence="17 18" key="1">
    <citation type="submission" date="2018-03" db="EMBL/GenBank/DDBJ databases">
        <authorList>
            <person name="Guldener U."/>
        </authorList>
    </citation>
    <scope>NUCLEOTIDE SEQUENCE [LARGE SCALE GENOMIC DNA]</scope>
    <source>
        <strain evidence="17 18">DAOM196992</strain>
    </source>
</reference>
<feature type="signal peptide" evidence="16">
    <location>
        <begin position="1"/>
        <end position="29"/>
    </location>
</feature>
<comment type="similarity">
    <text evidence="3 14">Belongs to the glycosyl hydrolase 47 family.</text>
</comment>
<evidence type="ECO:0000256" key="2">
    <source>
        <dbReference type="ARBA" id="ARBA00004922"/>
    </source>
</evidence>
<evidence type="ECO:0000256" key="1">
    <source>
        <dbReference type="ARBA" id="ARBA00001913"/>
    </source>
</evidence>
<protein>
    <recommendedName>
        <fullName evidence="14">alpha-1,2-Mannosidase</fullName>
        <ecNumber evidence="14">3.2.1.-</ecNumber>
    </recommendedName>
</protein>
<evidence type="ECO:0000256" key="4">
    <source>
        <dbReference type="ARBA" id="ARBA00022729"/>
    </source>
</evidence>
<dbReference type="GO" id="GO:0004571">
    <property type="term" value="F:mannosyl-oligosaccharide 1,2-alpha-mannosidase activity"/>
    <property type="evidence" value="ECO:0007669"/>
    <property type="project" value="UniProtKB-EC"/>
</dbReference>
<dbReference type="Proteomes" id="UP000323386">
    <property type="component" value="Unassembled WGS sequence"/>
</dbReference>
<keyword evidence="5 14" id="KW-0378">Hydrolase</keyword>
<dbReference type="OrthoDB" id="8118055at2759"/>